<dbReference type="NCBIfam" id="NF003153">
    <property type="entry name" value="PRK04115.1"/>
    <property type="match status" value="1"/>
</dbReference>
<organism evidence="2 3">
    <name type="scientific">Thermococcus barophilus</name>
    <dbReference type="NCBI Taxonomy" id="55802"/>
    <lineage>
        <taxon>Archaea</taxon>
        <taxon>Methanobacteriati</taxon>
        <taxon>Methanobacteriota</taxon>
        <taxon>Thermococci</taxon>
        <taxon>Thermococcales</taxon>
        <taxon>Thermococcaceae</taxon>
        <taxon>Thermococcus</taxon>
    </lineage>
</organism>
<evidence type="ECO:0000313" key="2">
    <source>
        <dbReference type="EMBL" id="ALM75795.1"/>
    </source>
</evidence>
<dbReference type="HAMAP" id="MF_00585">
    <property type="entry name" value="UPF0216"/>
    <property type="match status" value="1"/>
</dbReference>
<evidence type="ECO:0000256" key="1">
    <source>
        <dbReference type="HAMAP-Rule" id="MF_00585"/>
    </source>
</evidence>
<name>A0A0S1XDH1_THEBA</name>
<dbReference type="STRING" id="55802.TBCH5v1_1888"/>
<dbReference type="InterPro" id="IPR002746">
    <property type="entry name" value="UPF0216"/>
</dbReference>
<protein>
    <recommendedName>
        <fullName evidence="1">UPF0216 protein TBCH5v1_1888</fullName>
    </recommendedName>
</protein>
<reference evidence="2 3" key="1">
    <citation type="journal article" date="2016" name="Genome Announc.">
        <title>Complete genome sequence of the hyperthermophilic and piezophilic archaeon Thermococcus barophilus Ch5, capable of growth at the expense of hydrogenogenesis from carbon monoxide and formate.</title>
        <authorList>
            <person name="Oger P."/>
            <person name="Sokolova T.G."/>
            <person name="Kozhevnikova D.A."/>
            <person name="Taranov E.A."/>
            <person name="Vannier P."/>
            <person name="Lee H.S."/>
            <person name="Kwon K.K."/>
            <person name="Kang S.G."/>
            <person name="Lee J.H."/>
            <person name="Bonch-Osmolovskaya E.A."/>
            <person name="Lebedinsky A.V."/>
        </authorList>
    </citation>
    <scope>NUCLEOTIDE SEQUENCE [LARGE SCALE GENOMIC DNA]</scope>
    <source>
        <strain evidence="3">Ch5</strain>
    </source>
</reference>
<comment type="similarity">
    <text evidence="1">Belongs to the UPF0216 family.</text>
</comment>
<proteinExistence type="inferred from homology"/>
<dbReference type="GeneID" id="26137124"/>
<dbReference type="Proteomes" id="UP000066042">
    <property type="component" value="Chromosome"/>
</dbReference>
<dbReference type="Pfam" id="PF01886">
    <property type="entry name" value="DUF61"/>
    <property type="match status" value="1"/>
</dbReference>
<dbReference type="PATRIC" id="fig|55802.8.peg.1869"/>
<accession>A0A0S1XDH1</accession>
<gene>
    <name evidence="2" type="ORF">TBCH5v1_1888</name>
</gene>
<sequence>MPQPDEIINKEIARINLHLPRARKSLAKLLNEDVPKVQLRDGSFHYFKKEELEYLQSLLDVEELEKLHLPIVLEITTAWHGYFRVRGKVEVKVIEKVLGTYDILEEKVEVTLPRYLLPKIRKTLPTTTTYAFIME</sequence>
<dbReference type="RefSeq" id="WP_056934323.1">
    <property type="nucleotide sequence ID" value="NZ_CP013050.1"/>
</dbReference>
<evidence type="ECO:0000313" key="3">
    <source>
        <dbReference type="Proteomes" id="UP000066042"/>
    </source>
</evidence>
<dbReference type="PIRSF" id="PIRSF005264">
    <property type="entry name" value="UCP005264"/>
    <property type="match status" value="1"/>
</dbReference>
<dbReference type="AlphaFoldDB" id="A0A0S1XDH1"/>
<dbReference type="EMBL" id="CP013050">
    <property type="protein sequence ID" value="ALM75795.1"/>
    <property type="molecule type" value="Genomic_DNA"/>
</dbReference>